<reference evidence="1 2" key="1">
    <citation type="submission" date="2011-02" db="EMBL/GenBank/DDBJ databases">
        <title>The Genome Sequence of Sphaeroforma arctica JP610.</title>
        <authorList>
            <consortium name="The Broad Institute Genome Sequencing Platform"/>
            <person name="Russ C."/>
            <person name="Cuomo C."/>
            <person name="Young S.K."/>
            <person name="Zeng Q."/>
            <person name="Gargeya S."/>
            <person name="Alvarado L."/>
            <person name="Berlin A."/>
            <person name="Chapman S.B."/>
            <person name="Chen Z."/>
            <person name="Freedman E."/>
            <person name="Gellesch M."/>
            <person name="Goldberg J."/>
            <person name="Griggs A."/>
            <person name="Gujja S."/>
            <person name="Heilman E."/>
            <person name="Heiman D."/>
            <person name="Howarth C."/>
            <person name="Mehta T."/>
            <person name="Neiman D."/>
            <person name="Pearson M."/>
            <person name="Roberts A."/>
            <person name="Saif S."/>
            <person name="Shea T."/>
            <person name="Shenoy N."/>
            <person name="Sisk P."/>
            <person name="Stolte C."/>
            <person name="Sykes S."/>
            <person name="White J."/>
            <person name="Yandava C."/>
            <person name="Burger G."/>
            <person name="Gray M.W."/>
            <person name="Holland P.W.H."/>
            <person name="King N."/>
            <person name="Lang F.B.F."/>
            <person name="Roger A.J."/>
            <person name="Ruiz-Trillo I."/>
            <person name="Haas B."/>
            <person name="Nusbaum C."/>
            <person name="Birren B."/>
        </authorList>
    </citation>
    <scope>NUCLEOTIDE SEQUENCE [LARGE SCALE GENOMIC DNA]</scope>
    <source>
        <strain evidence="1 2">JP610</strain>
    </source>
</reference>
<evidence type="ECO:0000313" key="1">
    <source>
        <dbReference type="EMBL" id="KNC82261.1"/>
    </source>
</evidence>
<dbReference type="PANTHER" id="PTHR33645">
    <property type="entry name" value="AMINOPEPTIDASE (DUF3754)"/>
    <property type="match status" value="1"/>
</dbReference>
<organism evidence="1 2">
    <name type="scientific">Sphaeroforma arctica JP610</name>
    <dbReference type="NCBI Taxonomy" id="667725"/>
    <lineage>
        <taxon>Eukaryota</taxon>
        <taxon>Ichthyosporea</taxon>
        <taxon>Ichthyophonida</taxon>
        <taxon>Sphaeroforma</taxon>
    </lineage>
</organism>
<sequence>MLLLDIAAETETLFSAVGATNRSAILSSVFKCQEQEVSEAVLALWMLIKHGRMSDDDVDKCAEAYMQIKFQVNMDFEVDDALDKLVTLELIEKKEDGRYKAKSPTYLLEVMAERWLEVDLGLANGGGGVVGGVSAVAGGVGSAAMSGAKVLNKINPLKNLF</sequence>
<keyword evidence="2" id="KW-1185">Reference proteome</keyword>
<dbReference type="RefSeq" id="XP_014156163.1">
    <property type="nucleotide sequence ID" value="XM_014300688.1"/>
</dbReference>
<dbReference type="EMBL" id="KQ241944">
    <property type="protein sequence ID" value="KNC82261.1"/>
    <property type="molecule type" value="Genomic_DNA"/>
</dbReference>
<dbReference type="OrthoDB" id="2020015at2759"/>
<dbReference type="PANTHER" id="PTHR33645:SF11">
    <property type="entry name" value="AMINOPEPTIDASE (DUF3754)"/>
    <property type="match status" value="1"/>
</dbReference>
<dbReference type="Proteomes" id="UP000054560">
    <property type="component" value="Unassembled WGS sequence"/>
</dbReference>
<accession>A0A0L0G0A1</accession>
<protein>
    <submittedName>
        <fullName evidence="1">Uncharacterized protein</fullName>
    </submittedName>
</protein>
<evidence type="ECO:0000313" key="2">
    <source>
        <dbReference type="Proteomes" id="UP000054560"/>
    </source>
</evidence>
<dbReference type="AlphaFoldDB" id="A0A0L0G0A1"/>
<gene>
    <name evidence="1" type="ORF">SARC_05451</name>
</gene>
<dbReference type="GeneID" id="25905955"/>
<name>A0A0L0G0A1_9EUKA</name>
<proteinExistence type="predicted"/>